<sequence>MLNFKFVRHFSLLVVLSGLLSACTSSPDEIERISDRSPQARYQDAKDFINSELYNRAITILNDLESRYPYGPLSRQVQIDLMFAYYKADRYEEALPAIDRFLKLNPNHPQSDFVVYLKGLVNQEKGLNGFQEFFGLSNADKDMESSRAAFADFKKLIKKYPDSMYIEDAKKRMVTVLNRLAEHEIVIAQYYMRRSSYVAAVNRCKYVVEYYKDSTSVVPALKIMVEAYDKLGLEQMKSDAETVLAANSAS</sequence>
<dbReference type="AlphaFoldDB" id="A0A6N8F6Z8"/>
<dbReference type="CDD" id="cd15830">
    <property type="entry name" value="BamD"/>
    <property type="match status" value="1"/>
</dbReference>
<name>A0A6N8F6Z8_9GAMM</name>
<dbReference type="Gene3D" id="1.25.40.10">
    <property type="entry name" value="Tetratricopeptide repeat domain"/>
    <property type="match status" value="1"/>
</dbReference>
<dbReference type="PROSITE" id="PS51257">
    <property type="entry name" value="PROKAR_LIPOPROTEIN"/>
    <property type="match status" value="1"/>
</dbReference>
<dbReference type="PANTHER" id="PTHR37423:SF1">
    <property type="entry name" value="OUTER MEMBRANE PROTEIN ASSEMBLY FACTOR BAMD"/>
    <property type="match status" value="1"/>
</dbReference>
<accession>A0A6N8F6Z8</accession>
<evidence type="ECO:0000256" key="6">
    <source>
        <dbReference type="HAMAP-Rule" id="MF_00922"/>
    </source>
</evidence>
<comment type="subcellular location">
    <subcellularLocation>
        <location evidence="6">Cell outer membrane</location>
        <topology evidence="6">Lipid-anchor</topology>
    </subcellularLocation>
</comment>
<dbReference type="GO" id="GO:1990063">
    <property type="term" value="C:Bam protein complex"/>
    <property type="evidence" value="ECO:0007669"/>
    <property type="project" value="TreeGrafter"/>
</dbReference>
<dbReference type="GO" id="GO:0051205">
    <property type="term" value="P:protein insertion into membrane"/>
    <property type="evidence" value="ECO:0007669"/>
    <property type="project" value="UniProtKB-UniRule"/>
</dbReference>
<dbReference type="Proteomes" id="UP000439994">
    <property type="component" value="Unassembled WGS sequence"/>
</dbReference>
<keyword evidence="7" id="KW-0802">TPR repeat</keyword>
<feature type="repeat" description="TPR" evidence="7">
    <location>
        <begin position="75"/>
        <end position="108"/>
    </location>
</feature>
<dbReference type="HAMAP" id="MF_00922">
    <property type="entry name" value="OM_assembly_BamD"/>
    <property type="match status" value="1"/>
</dbReference>
<feature type="signal peptide" evidence="8">
    <location>
        <begin position="1"/>
        <end position="22"/>
    </location>
</feature>
<dbReference type="InterPro" id="IPR011990">
    <property type="entry name" value="TPR-like_helical_dom_sf"/>
</dbReference>
<dbReference type="NCBIfam" id="TIGR03302">
    <property type="entry name" value="OM_YfiO"/>
    <property type="match status" value="1"/>
</dbReference>
<evidence type="ECO:0000256" key="3">
    <source>
        <dbReference type="ARBA" id="ARBA00023139"/>
    </source>
</evidence>
<comment type="similarity">
    <text evidence="6">Belongs to the BamD family.</text>
</comment>
<evidence type="ECO:0000259" key="9">
    <source>
        <dbReference type="Pfam" id="PF13525"/>
    </source>
</evidence>
<keyword evidence="1 6" id="KW-0732">Signal</keyword>
<protein>
    <recommendedName>
        <fullName evidence="6">Outer membrane protein assembly factor BamD</fullName>
    </recommendedName>
</protein>
<organism evidence="10 11">
    <name type="scientific">Psychrosphaera haliotis</name>
    <dbReference type="NCBI Taxonomy" id="555083"/>
    <lineage>
        <taxon>Bacteria</taxon>
        <taxon>Pseudomonadati</taxon>
        <taxon>Pseudomonadota</taxon>
        <taxon>Gammaproteobacteria</taxon>
        <taxon>Alteromonadales</taxon>
        <taxon>Pseudoalteromonadaceae</taxon>
        <taxon>Psychrosphaera</taxon>
    </lineage>
</organism>
<keyword evidence="4 6" id="KW-0998">Cell outer membrane</keyword>
<dbReference type="InterPro" id="IPR039565">
    <property type="entry name" value="BamD-like"/>
</dbReference>
<feature type="chain" id="PRO_5027187281" description="Outer membrane protein assembly factor BamD" evidence="8">
    <location>
        <begin position="23"/>
        <end position="250"/>
    </location>
</feature>
<keyword evidence="2 6" id="KW-0472">Membrane</keyword>
<comment type="function">
    <text evidence="6">Part of the outer membrane protein assembly complex, which is involved in assembly and insertion of beta-barrel proteins into the outer membrane.</text>
</comment>
<evidence type="ECO:0000256" key="1">
    <source>
        <dbReference type="ARBA" id="ARBA00022729"/>
    </source>
</evidence>
<dbReference type="OrthoDB" id="9779191at2"/>
<dbReference type="SUPFAM" id="SSF48452">
    <property type="entry name" value="TPR-like"/>
    <property type="match status" value="1"/>
</dbReference>
<dbReference type="Pfam" id="PF13525">
    <property type="entry name" value="YfiO"/>
    <property type="match status" value="1"/>
</dbReference>
<dbReference type="InterPro" id="IPR019734">
    <property type="entry name" value="TPR_rpt"/>
</dbReference>
<evidence type="ECO:0000256" key="4">
    <source>
        <dbReference type="ARBA" id="ARBA00023237"/>
    </source>
</evidence>
<keyword evidence="5 6" id="KW-0449">Lipoprotein</keyword>
<keyword evidence="11" id="KW-1185">Reference proteome</keyword>
<dbReference type="GO" id="GO:0043165">
    <property type="term" value="P:Gram-negative-bacterium-type cell outer membrane assembly"/>
    <property type="evidence" value="ECO:0007669"/>
    <property type="project" value="UniProtKB-UniRule"/>
</dbReference>
<dbReference type="EMBL" id="WOCD01000003">
    <property type="protein sequence ID" value="MUH72153.1"/>
    <property type="molecule type" value="Genomic_DNA"/>
</dbReference>
<dbReference type="RefSeq" id="WP_155695352.1">
    <property type="nucleotide sequence ID" value="NZ_WOCD01000003.1"/>
</dbReference>
<keyword evidence="3 6" id="KW-0564">Palmitate</keyword>
<evidence type="ECO:0000256" key="8">
    <source>
        <dbReference type="SAM" id="SignalP"/>
    </source>
</evidence>
<dbReference type="InterPro" id="IPR017689">
    <property type="entry name" value="BamD"/>
</dbReference>
<proteinExistence type="inferred from homology"/>
<comment type="subunit">
    <text evidence="6">Part of the Bam complex.</text>
</comment>
<dbReference type="PROSITE" id="PS50005">
    <property type="entry name" value="TPR"/>
    <property type="match status" value="1"/>
</dbReference>
<gene>
    <name evidence="6 10" type="primary">bamD</name>
    <name evidence="10" type="ORF">GNP35_06480</name>
</gene>
<evidence type="ECO:0000313" key="11">
    <source>
        <dbReference type="Proteomes" id="UP000439994"/>
    </source>
</evidence>
<evidence type="ECO:0000256" key="5">
    <source>
        <dbReference type="ARBA" id="ARBA00023288"/>
    </source>
</evidence>
<evidence type="ECO:0000256" key="2">
    <source>
        <dbReference type="ARBA" id="ARBA00023136"/>
    </source>
</evidence>
<evidence type="ECO:0000313" key="10">
    <source>
        <dbReference type="EMBL" id="MUH72153.1"/>
    </source>
</evidence>
<evidence type="ECO:0000256" key="7">
    <source>
        <dbReference type="PROSITE-ProRule" id="PRU00339"/>
    </source>
</evidence>
<dbReference type="PANTHER" id="PTHR37423">
    <property type="entry name" value="SOLUBLE LYTIC MUREIN TRANSGLYCOSYLASE-RELATED"/>
    <property type="match status" value="1"/>
</dbReference>
<comment type="caution">
    <text evidence="10">The sequence shown here is derived from an EMBL/GenBank/DDBJ whole genome shotgun (WGS) entry which is preliminary data.</text>
</comment>
<reference evidence="10 11" key="1">
    <citation type="submission" date="2019-11" db="EMBL/GenBank/DDBJ databases">
        <title>P. haliotis isolates from Z. marina roots.</title>
        <authorList>
            <person name="Cohen M."/>
            <person name="Jospin G."/>
            <person name="Eisen J.A."/>
            <person name="Coil D.A."/>
        </authorList>
    </citation>
    <scope>NUCLEOTIDE SEQUENCE [LARGE SCALE GENOMIC DNA]</scope>
    <source>
        <strain evidence="10 11">UCD-MCMsp1aY</strain>
    </source>
</reference>
<feature type="domain" description="Outer membrane lipoprotein BamD-like" evidence="9">
    <location>
        <begin position="35"/>
        <end position="241"/>
    </location>
</feature>